<dbReference type="AlphaFoldDB" id="A0A5E4VWB1"/>
<evidence type="ECO:0000313" key="1">
    <source>
        <dbReference type="EMBL" id="VVE16113.1"/>
    </source>
</evidence>
<protein>
    <recommendedName>
        <fullName evidence="3">Transposase</fullName>
    </recommendedName>
</protein>
<sequence length="44" mass="4760">MSTYTKAFVGELIDFAHELSEPLKPVARCIMGMLGLGAQPHIAD</sequence>
<evidence type="ECO:0000313" key="2">
    <source>
        <dbReference type="Proteomes" id="UP000396788"/>
    </source>
</evidence>
<dbReference type="RefSeq" id="WP_281351832.1">
    <property type="nucleotide sequence ID" value="NZ_CABPRY010000006.1"/>
</dbReference>
<organism evidence="1 2">
    <name type="scientific">Pandoraea cepalis</name>
    <dbReference type="NCBI Taxonomy" id="2508294"/>
    <lineage>
        <taxon>Bacteria</taxon>
        <taxon>Pseudomonadati</taxon>
        <taxon>Pseudomonadota</taxon>
        <taxon>Betaproteobacteria</taxon>
        <taxon>Burkholderiales</taxon>
        <taxon>Burkholderiaceae</taxon>
        <taxon>Pandoraea</taxon>
    </lineage>
</organism>
<accession>A0A5E4VWB1</accession>
<proteinExistence type="predicted"/>
<dbReference type="Proteomes" id="UP000396788">
    <property type="component" value="Unassembled WGS sequence"/>
</dbReference>
<name>A0A5E4VWB1_9BURK</name>
<gene>
    <name evidence="1" type="ORF">PCE31107_02900</name>
</gene>
<dbReference type="EMBL" id="CABPRY010000006">
    <property type="protein sequence ID" value="VVE16113.1"/>
    <property type="molecule type" value="Genomic_DNA"/>
</dbReference>
<reference evidence="1 2" key="1">
    <citation type="submission" date="2019-08" db="EMBL/GenBank/DDBJ databases">
        <authorList>
            <person name="Peeters C."/>
        </authorList>
    </citation>
    <scope>NUCLEOTIDE SEQUENCE [LARGE SCALE GENOMIC DNA]</scope>
    <source>
        <strain evidence="1 2">LMG 31107</strain>
    </source>
</reference>
<evidence type="ECO:0008006" key="3">
    <source>
        <dbReference type="Google" id="ProtNLM"/>
    </source>
</evidence>